<evidence type="ECO:0000256" key="5">
    <source>
        <dbReference type="ARBA" id="ARBA00022692"/>
    </source>
</evidence>
<sequence length="948" mass="103827">MKTIFKLTFAIFCFFVNSQVSAQESNITGKVVDENGMPLPGVSILLEGTSKGAVSDFDGNFSVNNVEAGTYSLIASYIGYTKQKLNITLPQTKNLLITLKEDLSQLDEVLITGFFDKRTRMESSVAMSSLGAKEIARTAPTSSADLLKNMPGIYVNQARGEVWNTVYSRGISAGSSDNANGYYYVSIQEDGLPVTNLNSSVDGFLRADIGTARVEAIRGGTASILGANAPGGIFNYITREGGSEFAGEVRAKIGMEGNLKNPYYRTDVNVGGPLSKDGSLTYNLSGFYRRSDGARHPGYPMNNGGQFRANLVKKYNSGKVKVYAKVLNDKNALGEFTPTSNWSNPNIVDGFNSSDSYYLPSLSLDIPINGNDSFNFNSEDKLHYQQQAFGVNWEQDLGNGFKITNDARYQNMDFASNIPAVVTPFATDSFLFYAIPHLLFKQGTYTFTDRVSGQVLGTTTQAFDPTVPFGPPLSFTPGSNNNFPGANVQDNSLFFLPLFGSAADETTEFMDNFTFSKKLDNMNFVAGAFYAKSETKKTGLSQDHGIAVGTMQDQPHLVDITLAGIDGNTYEVTDPNGVMDVGRSGTNISSFTKEQFSWFLAWEWEISEKLNFDVGFRHESIKTAGYNSQSIPNAESAGRDNNPLTLYDNFGGTEGPELSIDKTVSTASFSTGLNYKFADNHAFYVRYSNGEKAPDINFYLNQTSQFLIDNTIPYAQQVEQVEGGYKFNSEKVKVFITPFYSVLSNISETTAFLNVDGTNYNSPIQFNTYTTRGLEIDGSYAFTDKIILKGGATFQNSKLKQFTTWIGGNDGPSDDTLLDLSGNEVENTPYLMFNINPMYNGEKLFGAVNISYMGDRQANNQNAWQMPAFTTVDLTVGYDFSEKLSLQANVNNVLNTYGILGWFGTGGFPAALDREGVSPEFVAANPTSPFSSQGSMPRSLFLTATYKF</sequence>
<dbReference type="InterPro" id="IPR012910">
    <property type="entry name" value="Plug_dom"/>
</dbReference>
<keyword evidence="8" id="KW-0406">Ion transport</keyword>
<keyword evidence="10 12" id="KW-0472">Membrane</keyword>
<evidence type="ECO:0000313" key="18">
    <source>
        <dbReference type="Proteomes" id="UP001303407"/>
    </source>
</evidence>
<evidence type="ECO:0000256" key="10">
    <source>
        <dbReference type="ARBA" id="ARBA00023136"/>
    </source>
</evidence>
<keyword evidence="2 12" id="KW-0813">Transport</keyword>
<evidence type="ECO:0000256" key="14">
    <source>
        <dbReference type="SAM" id="SignalP"/>
    </source>
</evidence>
<evidence type="ECO:0000256" key="6">
    <source>
        <dbReference type="ARBA" id="ARBA00022729"/>
    </source>
</evidence>
<evidence type="ECO:0000256" key="9">
    <source>
        <dbReference type="ARBA" id="ARBA00023077"/>
    </source>
</evidence>
<dbReference type="RefSeq" id="WP_415862563.1">
    <property type="nucleotide sequence ID" value="NZ_CP134536.1"/>
</dbReference>
<dbReference type="SUPFAM" id="SSF56935">
    <property type="entry name" value="Porins"/>
    <property type="match status" value="1"/>
</dbReference>
<dbReference type="PANTHER" id="PTHR32552">
    <property type="entry name" value="FERRICHROME IRON RECEPTOR-RELATED"/>
    <property type="match status" value="1"/>
</dbReference>
<dbReference type="Proteomes" id="UP001303407">
    <property type="component" value="Chromosome"/>
</dbReference>
<feature type="chain" id="PRO_5046330870" evidence="14">
    <location>
        <begin position="23"/>
        <end position="948"/>
    </location>
</feature>
<keyword evidence="6 14" id="KW-0732">Signal</keyword>
<dbReference type="Pfam" id="PF00593">
    <property type="entry name" value="TonB_dep_Rec_b-barrel"/>
    <property type="match status" value="1"/>
</dbReference>
<keyword evidence="5 12" id="KW-0812">Transmembrane</keyword>
<dbReference type="Gene3D" id="2.60.40.1120">
    <property type="entry name" value="Carboxypeptidase-like, regulatory domain"/>
    <property type="match status" value="1"/>
</dbReference>
<keyword evidence="7" id="KW-0408">Iron</keyword>
<keyword evidence="18" id="KW-1185">Reference proteome</keyword>
<dbReference type="InterPro" id="IPR008969">
    <property type="entry name" value="CarboxyPept-like_regulatory"/>
</dbReference>
<reference evidence="17 18" key="1">
    <citation type="submission" date="2023-09" db="EMBL/GenBank/DDBJ databases">
        <title>Thalassobella suaedae gen. nov., sp. nov., a marine bacterium of the family Flavobacteriaceae isolated from a halophyte Suaeda japonica.</title>
        <authorList>
            <person name="Lee S.Y."/>
            <person name="Hwang C.Y."/>
        </authorList>
    </citation>
    <scope>NUCLEOTIDE SEQUENCE [LARGE SCALE GENOMIC DNA]</scope>
    <source>
        <strain evidence="17 18">HL-DH10</strain>
    </source>
</reference>
<evidence type="ECO:0000256" key="13">
    <source>
        <dbReference type="RuleBase" id="RU003357"/>
    </source>
</evidence>
<comment type="similarity">
    <text evidence="12 13">Belongs to the TonB-dependent receptor family.</text>
</comment>
<dbReference type="PANTHER" id="PTHR32552:SF89">
    <property type="entry name" value="CATECHOLATE SIDEROPHORE RECEPTOR FIU"/>
    <property type="match status" value="1"/>
</dbReference>
<feature type="domain" description="TonB-dependent receptor plug" evidence="16">
    <location>
        <begin position="121"/>
        <end position="233"/>
    </location>
</feature>
<dbReference type="EMBL" id="CP134536">
    <property type="protein sequence ID" value="WNH12582.1"/>
    <property type="molecule type" value="Genomic_DNA"/>
</dbReference>
<comment type="subcellular location">
    <subcellularLocation>
        <location evidence="1 12">Cell outer membrane</location>
        <topology evidence="1 12">Multi-pass membrane protein</topology>
    </subcellularLocation>
</comment>
<protein>
    <submittedName>
        <fullName evidence="17">TonB-dependent receptor</fullName>
    </submittedName>
</protein>
<evidence type="ECO:0000259" key="16">
    <source>
        <dbReference type="Pfam" id="PF07715"/>
    </source>
</evidence>
<dbReference type="Pfam" id="PF13715">
    <property type="entry name" value="CarbopepD_reg_2"/>
    <property type="match status" value="1"/>
</dbReference>
<evidence type="ECO:0000256" key="4">
    <source>
        <dbReference type="ARBA" id="ARBA00022496"/>
    </source>
</evidence>
<feature type="domain" description="TonB-dependent receptor-like beta-barrel" evidence="15">
    <location>
        <begin position="512"/>
        <end position="893"/>
    </location>
</feature>
<evidence type="ECO:0000256" key="1">
    <source>
        <dbReference type="ARBA" id="ARBA00004571"/>
    </source>
</evidence>
<organism evidence="17 18">
    <name type="scientific">Thalassobellus suaedae</name>
    <dbReference type="NCBI Taxonomy" id="3074124"/>
    <lineage>
        <taxon>Bacteria</taxon>
        <taxon>Pseudomonadati</taxon>
        <taxon>Bacteroidota</taxon>
        <taxon>Flavobacteriia</taxon>
        <taxon>Flavobacteriales</taxon>
        <taxon>Flavobacteriaceae</taxon>
        <taxon>Thalassobellus</taxon>
    </lineage>
</organism>
<dbReference type="Gene3D" id="2.170.130.10">
    <property type="entry name" value="TonB-dependent receptor, plug domain"/>
    <property type="match status" value="1"/>
</dbReference>
<evidence type="ECO:0000256" key="2">
    <source>
        <dbReference type="ARBA" id="ARBA00022448"/>
    </source>
</evidence>
<dbReference type="InterPro" id="IPR000531">
    <property type="entry name" value="Beta-barrel_TonB"/>
</dbReference>
<feature type="signal peptide" evidence="14">
    <location>
        <begin position="1"/>
        <end position="22"/>
    </location>
</feature>
<accession>A0ABY9Y2W0</accession>
<keyword evidence="3 12" id="KW-1134">Transmembrane beta strand</keyword>
<dbReference type="Pfam" id="PF07715">
    <property type="entry name" value="Plug"/>
    <property type="match status" value="1"/>
</dbReference>
<evidence type="ECO:0000256" key="12">
    <source>
        <dbReference type="PROSITE-ProRule" id="PRU01360"/>
    </source>
</evidence>
<evidence type="ECO:0000256" key="7">
    <source>
        <dbReference type="ARBA" id="ARBA00023004"/>
    </source>
</evidence>
<keyword evidence="4" id="KW-0410">Iron transport</keyword>
<dbReference type="PROSITE" id="PS52016">
    <property type="entry name" value="TONB_DEPENDENT_REC_3"/>
    <property type="match status" value="1"/>
</dbReference>
<keyword evidence="9 13" id="KW-0798">TonB box</keyword>
<evidence type="ECO:0000256" key="11">
    <source>
        <dbReference type="ARBA" id="ARBA00023237"/>
    </source>
</evidence>
<proteinExistence type="inferred from homology"/>
<name>A0ABY9Y2W0_9FLAO</name>
<gene>
    <name evidence="17" type="ORF">RHP49_17045</name>
</gene>
<keyword evidence="11 12" id="KW-0998">Cell outer membrane</keyword>
<dbReference type="InterPro" id="IPR037066">
    <property type="entry name" value="Plug_dom_sf"/>
</dbReference>
<evidence type="ECO:0000313" key="17">
    <source>
        <dbReference type="EMBL" id="WNH12582.1"/>
    </source>
</evidence>
<dbReference type="SUPFAM" id="SSF49464">
    <property type="entry name" value="Carboxypeptidase regulatory domain-like"/>
    <property type="match status" value="1"/>
</dbReference>
<evidence type="ECO:0000256" key="8">
    <source>
        <dbReference type="ARBA" id="ARBA00023065"/>
    </source>
</evidence>
<evidence type="ECO:0000256" key="3">
    <source>
        <dbReference type="ARBA" id="ARBA00022452"/>
    </source>
</evidence>
<dbReference type="Gene3D" id="2.40.170.20">
    <property type="entry name" value="TonB-dependent receptor, beta-barrel domain"/>
    <property type="match status" value="1"/>
</dbReference>
<dbReference type="InterPro" id="IPR036942">
    <property type="entry name" value="Beta-barrel_TonB_sf"/>
</dbReference>
<keyword evidence="17" id="KW-0675">Receptor</keyword>
<dbReference type="InterPro" id="IPR039426">
    <property type="entry name" value="TonB-dep_rcpt-like"/>
</dbReference>
<evidence type="ECO:0000259" key="15">
    <source>
        <dbReference type="Pfam" id="PF00593"/>
    </source>
</evidence>